<dbReference type="InterPro" id="IPR050814">
    <property type="entry name" value="Myo-inositol_Transporter"/>
</dbReference>
<dbReference type="InterPro" id="IPR020846">
    <property type="entry name" value="MFS_dom"/>
</dbReference>
<dbReference type="GO" id="GO:0005886">
    <property type="term" value="C:plasma membrane"/>
    <property type="evidence" value="ECO:0007669"/>
    <property type="project" value="UniProtKB-SubCell"/>
</dbReference>
<feature type="transmembrane region" description="Helical" evidence="10">
    <location>
        <begin position="376"/>
        <end position="396"/>
    </location>
</feature>
<feature type="transmembrane region" description="Helical" evidence="10">
    <location>
        <begin position="7"/>
        <end position="34"/>
    </location>
</feature>
<evidence type="ECO:0000313" key="13">
    <source>
        <dbReference type="Proteomes" id="UP000661507"/>
    </source>
</evidence>
<evidence type="ECO:0000256" key="9">
    <source>
        <dbReference type="RuleBase" id="RU003346"/>
    </source>
</evidence>
<reference evidence="12" key="2">
    <citation type="submission" date="2020-09" db="EMBL/GenBank/DDBJ databases">
        <authorList>
            <person name="Sun Q."/>
            <person name="Zhou Y."/>
        </authorList>
    </citation>
    <scope>NUCLEOTIDE SEQUENCE</scope>
    <source>
        <strain evidence="12">CGMCC 1.3617</strain>
    </source>
</reference>
<dbReference type="InterPro" id="IPR003663">
    <property type="entry name" value="Sugar/inositol_transpt"/>
</dbReference>
<evidence type="ECO:0000256" key="3">
    <source>
        <dbReference type="ARBA" id="ARBA00022448"/>
    </source>
</evidence>
<dbReference type="FunFam" id="1.20.1250.20:FF:000218">
    <property type="entry name" value="facilitated trehalose transporter Tret1"/>
    <property type="match status" value="1"/>
</dbReference>
<feature type="transmembrane region" description="Helical" evidence="10">
    <location>
        <begin position="78"/>
        <end position="97"/>
    </location>
</feature>
<evidence type="ECO:0000256" key="7">
    <source>
        <dbReference type="ARBA" id="ARBA00022989"/>
    </source>
</evidence>
<dbReference type="PRINTS" id="PR00171">
    <property type="entry name" value="SUGRTRNSPORT"/>
</dbReference>
<evidence type="ECO:0000256" key="4">
    <source>
        <dbReference type="ARBA" id="ARBA00022475"/>
    </source>
</evidence>
<feature type="transmembrane region" description="Helical" evidence="10">
    <location>
        <begin position="337"/>
        <end position="364"/>
    </location>
</feature>
<dbReference type="PROSITE" id="PS00216">
    <property type="entry name" value="SUGAR_TRANSPORT_1"/>
    <property type="match status" value="1"/>
</dbReference>
<keyword evidence="8 10" id="KW-0472">Membrane</keyword>
<evidence type="ECO:0000256" key="1">
    <source>
        <dbReference type="ARBA" id="ARBA00004651"/>
    </source>
</evidence>
<dbReference type="RefSeq" id="WP_188964977.1">
    <property type="nucleotide sequence ID" value="NZ_BMKW01000001.1"/>
</dbReference>
<dbReference type="InterPro" id="IPR005829">
    <property type="entry name" value="Sugar_transporter_CS"/>
</dbReference>
<evidence type="ECO:0000256" key="5">
    <source>
        <dbReference type="ARBA" id="ARBA00022597"/>
    </source>
</evidence>
<accession>A0A917K2E4</accession>
<dbReference type="AlphaFoldDB" id="A0A917K2E4"/>
<evidence type="ECO:0000256" key="2">
    <source>
        <dbReference type="ARBA" id="ARBA00010992"/>
    </source>
</evidence>
<dbReference type="Pfam" id="PF00083">
    <property type="entry name" value="Sugar_tr"/>
    <property type="match status" value="1"/>
</dbReference>
<keyword evidence="3 9" id="KW-0813">Transport</keyword>
<dbReference type="GO" id="GO:0022857">
    <property type="term" value="F:transmembrane transporter activity"/>
    <property type="evidence" value="ECO:0007669"/>
    <property type="project" value="InterPro"/>
</dbReference>
<comment type="subcellular location">
    <subcellularLocation>
        <location evidence="1">Cell membrane</location>
        <topology evidence="1">Multi-pass membrane protein</topology>
    </subcellularLocation>
</comment>
<dbReference type="PANTHER" id="PTHR48020:SF12">
    <property type="entry name" value="PROTON MYO-INOSITOL COTRANSPORTER"/>
    <property type="match status" value="1"/>
</dbReference>
<evidence type="ECO:0000256" key="10">
    <source>
        <dbReference type="SAM" id="Phobius"/>
    </source>
</evidence>
<dbReference type="InterPro" id="IPR005828">
    <property type="entry name" value="MFS_sugar_transport-like"/>
</dbReference>
<name>A0A917K2E4_9PROT</name>
<feature type="transmembrane region" description="Helical" evidence="10">
    <location>
        <begin position="46"/>
        <end position="66"/>
    </location>
</feature>
<evidence type="ECO:0000313" key="12">
    <source>
        <dbReference type="EMBL" id="GGI98256.1"/>
    </source>
</evidence>
<feature type="transmembrane region" description="Helical" evidence="10">
    <location>
        <begin position="166"/>
        <end position="185"/>
    </location>
</feature>
<feature type="transmembrane region" description="Helical" evidence="10">
    <location>
        <begin position="242"/>
        <end position="265"/>
    </location>
</feature>
<gene>
    <name evidence="12" type="primary">ywtG</name>
    <name evidence="12" type="ORF">GCM10011320_01280</name>
</gene>
<reference evidence="12" key="1">
    <citation type="journal article" date="2014" name="Int. J. Syst. Evol. Microbiol.">
        <title>Complete genome sequence of Corynebacterium casei LMG S-19264T (=DSM 44701T), isolated from a smear-ripened cheese.</title>
        <authorList>
            <consortium name="US DOE Joint Genome Institute (JGI-PGF)"/>
            <person name="Walter F."/>
            <person name="Albersmeier A."/>
            <person name="Kalinowski J."/>
            <person name="Ruckert C."/>
        </authorList>
    </citation>
    <scope>NUCLEOTIDE SEQUENCE</scope>
    <source>
        <strain evidence="12">CGMCC 1.3617</strain>
    </source>
</reference>
<feature type="domain" description="Major facilitator superfamily (MFS) profile" evidence="11">
    <location>
        <begin position="12"/>
        <end position="431"/>
    </location>
</feature>
<protein>
    <submittedName>
        <fullName evidence="12">MFS transporter</fullName>
    </submittedName>
</protein>
<dbReference type="NCBIfam" id="TIGR00879">
    <property type="entry name" value="SP"/>
    <property type="match status" value="1"/>
</dbReference>
<dbReference type="Gene3D" id="1.20.1250.20">
    <property type="entry name" value="MFS general substrate transporter like domains"/>
    <property type="match status" value="1"/>
</dbReference>
<evidence type="ECO:0000259" key="11">
    <source>
        <dbReference type="PROSITE" id="PS50850"/>
    </source>
</evidence>
<dbReference type="Proteomes" id="UP000661507">
    <property type="component" value="Unassembled WGS sequence"/>
</dbReference>
<keyword evidence="7 10" id="KW-1133">Transmembrane helix</keyword>
<proteinExistence type="inferred from homology"/>
<sequence length="458" mass="46765">MGSRTGLVAFGIAGVSALAGLLIGFNTAVIAGALPFLATEMALGPLGKGVVVSAVLVGGLVGAVASGPISARIGQRRTLALAGLTFVLGAWAGAVAPEAVTLGASRAVLGLAVGAATMLAPLYVAETAPPSWRGALVASIQLAITAGILGAYLAGWAHTPSGDWRAMLFVGIWPALLLLIGLMFLPESPRWLLLRGREDEARVVWRKLGGVEWSPADLAVLRASAAESGGWRDLVGPRVRPVLVVAAGLFLLQNLSGIDAILYYAPDIFLRIGISGATGPILATVGLGVVNLLATVVSMWAVEALGRRRLLLGGSAAMAAALALLAAALVLAPDSGFANWVSLACISVFIVAFAVSLGPIPYVLMSELFPMRVRSLGMGVAAATAWGVNAAVSLAFPVVEASIGMGETFGVFALVCAATYVFAAKMVPETRDRTLEHIEANLRAGRRARDLGAALPGG</sequence>
<keyword evidence="4" id="KW-1003">Cell membrane</keyword>
<dbReference type="EMBL" id="BMKW01000001">
    <property type="protein sequence ID" value="GGI98256.1"/>
    <property type="molecule type" value="Genomic_DNA"/>
</dbReference>
<feature type="transmembrane region" description="Helical" evidence="10">
    <location>
        <begin position="103"/>
        <end position="124"/>
    </location>
</feature>
<feature type="transmembrane region" description="Helical" evidence="10">
    <location>
        <begin position="277"/>
        <end position="298"/>
    </location>
</feature>
<comment type="similarity">
    <text evidence="2 9">Belongs to the major facilitator superfamily. Sugar transporter (TC 2.A.1.1) family.</text>
</comment>
<dbReference type="SUPFAM" id="SSF103473">
    <property type="entry name" value="MFS general substrate transporter"/>
    <property type="match status" value="1"/>
</dbReference>
<evidence type="ECO:0000256" key="6">
    <source>
        <dbReference type="ARBA" id="ARBA00022692"/>
    </source>
</evidence>
<feature type="transmembrane region" description="Helical" evidence="10">
    <location>
        <begin position="136"/>
        <end position="154"/>
    </location>
</feature>
<dbReference type="PROSITE" id="PS00217">
    <property type="entry name" value="SUGAR_TRANSPORT_2"/>
    <property type="match status" value="1"/>
</dbReference>
<keyword evidence="13" id="KW-1185">Reference proteome</keyword>
<comment type="caution">
    <text evidence="12">The sequence shown here is derived from an EMBL/GenBank/DDBJ whole genome shotgun (WGS) entry which is preliminary data.</text>
</comment>
<keyword evidence="6 10" id="KW-0812">Transmembrane</keyword>
<feature type="transmembrane region" description="Helical" evidence="10">
    <location>
        <begin position="402"/>
        <end position="423"/>
    </location>
</feature>
<feature type="transmembrane region" description="Helical" evidence="10">
    <location>
        <begin position="310"/>
        <end position="331"/>
    </location>
</feature>
<evidence type="ECO:0000256" key="8">
    <source>
        <dbReference type="ARBA" id="ARBA00023136"/>
    </source>
</evidence>
<dbReference type="PROSITE" id="PS50850">
    <property type="entry name" value="MFS"/>
    <property type="match status" value="1"/>
</dbReference>
<dbReference type="PANTHER" id="PTHR48020">
    <property type="entry name" value="PROTON MYO-INOSITOL COTRANSPORTER"/>
    <property type="match status" value="1"/>
</dbReference>
<dbReference type="InterPro" id="IPR036259">
    <property type="entry name" value="MFS_trans_sf"/>
</dbReference>
<keyword evidence="5" id="KW-0762">Sugar transport</keyword>
<organism evidence="12 13">
    <name type="scientific">Neoroseomonas lacus</name>
    <dbReference type="NCBI Taxonomy" id="287609"/>
    <lineage>
        <taxon>Bacteria</taxon>
        <taxon>Pseudomonadati</taxon>
        <taxon>Pseudomonadota</taxon>
        <taxon>Alphaproteobacteria</taxon>
        <taxon>Acetobacterales</taxon>
        <taxon>Acetobacteraceae</taxon>
        <taxon>Neoroseomonas</taxon>
    </lineage>
</organism>